<comment type="catalytic activity">
    <reaction evidence="1">
        <text>ATP + protein L-histidine = ADP + protein N-phospho-L-histidine.</text>
        <dbReference type="EC" id="2.7.13.3"/>
    </reaction>
</comment>
<dbReference type="PROSITE" id="PS50109">
    <property type="entry name" value="HIS_KIN"/>
    <property type="match status" value="1"/>
</dbReference>
<keyword evidence="14" id="KW-0175">Coiled coil</keyword>
<dbReference type="InterPro" id="IPR050398">
    <property type="entry name" value="HssS/ArlS-like"/>
</dbReference>
<dbReference type="Pfam" id="PF08269">
    <property type="entry name" value="dCache_2"/>
    <property type="match status" value="1"/>
</dbReference>
<feature type="domain" description="Histidine kinase" evidence="16">
    <location>
        <begin position="322"/>
        <end position="525"/>
    </location>
</feature>
<evidence type="ECO:0000256" key="3">
    <source>
        <dbReference type="ARBA" id="ARBA00012438"/>
    </source>
</evidence>
<dbReference type="Gene3D" id="3.30.450.20">
    <property type="entry name" value="PAS domain"/>
    <property type="match status" value="1"/>
</dbReference>
<evidence type="ECO:0000313" key="17">
    <source>
        <dbReference type="EMBL" id="CAA6802529.1"/>
    </source>
</evidence>
<keyword evidence="10" id="KW-0067">ATP-binding</keyword>
<evidence type="ECO:0000256" key="5">
    <source>
        <dbReference type="ARBA" id="ARBA00022553"/>
    </source>
</evidence>
<dbReference type="Pfam" id="PF00512">
    <property type="entry name" value="HisKA"/>
    <property type="match status" value="1"/>
</dbReference>
<evidence type="ECO:0000256" key="6">
    <source>
        <dbReference type="ARBA" id="ARBA00022679"/>
    </source>
</evidence>
<dbReference type="InterPro" id="IPR033480">
    <property type="entry name" value="sCache_2"/>
</dbReference>
<feature type="transmembrane region" description="Helical" evidence="15">
    <location>
        <begin position="12"/>
        <end position="34"/>
    </location>
</feature>
<evidence type="ECO:0000256" key="11">
    <source>
        <dbReference type="ARBA" id="ARBA00022989"/>
    </source>
</evidence>
<evidence type="ECO:0000259" key="16">
    <source>
        <dbReference type="PROSITE" id="PS50109"/>
    </source>
</evidence>
<evidence type="ECO:0000256" key="2">
    <source>
        <dbReference type="ARBA" id="ARBA00004651"/>
    </source>
</evidence>
<dbReference type="Gene3D" id="3.30.565.10">
    <property type="entry name" value="Histidine kinase-like ATPase, C-terminal domain"/>
    <property type="match status" value="1"/>
</dbReference>
<protein>
    <recommendedName>
        <fullName evidence="3">histidine kinase</fullName>
        <ecNumber evidence="3">2.7.13.3</ecNumber>
    </recommendedName>
</protein>
<comment type="subcellular location">
    <subcellularLocation>
        <location evidence="2">Cell membrane</location>
        <topology evidence="2">Multi-pass membrane protein</topology>
    </subcellularLocation>
</comment>
<dbReference type="SMART" id="SM00387">
    <property type="entry name" value="HATPase_c"/>
    <property type="match status" value="1"/>
</dbReference>
<dbReference type="InterPro" id="IPR004010">
    <property type="entry name" value="Double_Cache_2"/>
</dbReference>
<evidence type="ECO:0000256" key="4">
    <source>
        <dbReference type="ARBA" id="ARBA00022475"/>
    </source>
</evidence>
<keyword evidence="7 15" id="KW-0812">Transmembrane</keyword>
<dbReference type="GO" id="GO:0005886">
    <property type="term" value="C:plasma membrane"/>
    <property type="evidence" value="ECO:0007669"/>
    <property type="project" value="UniProtKB-SubCell"/>
</dbReference>
<dbReference type="SUPFAM" id="SSF47384">
    <property type="entry name" value="Homodimeric domain of signal transducing histidine kinase"/>
    <property type="match status" value="1"/>
</dbReference>
<dbReference type="SUPFAM" id="SSF55874">
    <property type="entry name" value="ATPase domain of HSP90 chaperone/DNA topoisomerase II/histidine kinase"/>
    <property type="match status" value="1"/>
</dbReference>
<organism evidence="17">
    <name type="scientific">uncultured Sulfurovum sp</name>
    <dbReference type="NCBI Taxonomy" id="269237"/>
    <lineage>
        <taxon>Bacteria</taxon>
        <taxon>Pseudomonadati</taxon>
        <taxon>Campylobacterota</taxon>
        <taxon>Epsilonproteobacteria</taxon>
        <taxon>Campylobacterales</taxon>
        <taxon>Sulfurovaceae</taxon>
        <taxon>Sulfurovum</taxon>
        <taxon>environmental samples</taxon>
    </lineage>
</organism>
<evidence type="ECO:0000256" key="10">
    <source>
        <dbReference type="ARBA" id="ARBA00022840"/>
    </source>
</evidence>
<dbReference type="PANTHER" id="PTHR45528:SF1">
    <property type="entry name" value="SENSOR HISTIDINE KINASE CPXA"/>
    <property type="match status" value="1"/>
</dbReference>
<dbReference type="InterPro" id="IPR003594">
    <property type="entry name" value="HATPase_dom"/>
</dbReference>
<dbReference type="InterPro" id="IPR036890">
    <property type="entry name" value="HATPase_C_sf"/>
</dbReference>
<dbReference type="Pfam" id="PF02518">
    <property type="entry name" value="HATPase_c"/>
    <property type="match status" value="1"/>
</dbReference>
<dbReference type="PANTHER" id="PTHR45528">
    <property type="entry name" value="SENSOR HISTIDINE KINASE CPXA"/>
    <property type="match status" value="1"/>
</dbReference>
<keyword evidence="13 15" id="KW-0472">Membrane</keyword>
<keyword evidence="11 15" id="KW-1133">Transmembrane helix</keyword>
<keyword evidence="6" id="KW-0808">Transferase</keyword>
<keyword evidence="4" id="KW-1003">Cell membrane</keyword>
<proteinExistence type="predicted"/>
<dbReference type="SMART" id="SM00388">
    <property type="entry name" value="HisKA"/>
    <property type="match status" value="1"/>
</dbReference>
<reference evidence="17" key="1">
    <citation type="submission" date="2020-01" db="EMBL/GenBank/DDBJ databases">
        <authorList>
            <person name="Meier V. D."/>
            <person name="Meier V D."/>
        </authorList>
    </citation>
    <scope>NUCLEOTIDE SEQUENCE</scope>
    <source>
        <strain evidence="17">HLG_WM_MAG_04</strain>
    </source>
</reference>
<sequence>MIKFFRNKTITYIHMVVMSIMLVFVLIFISVVIYKEYSEFEREASLLREFYIKKQKKTVNFDVNRVLKFIQHSYKNRDTTIDEAHLKHRIIESIENLYGREDGTGYIFIYDFSGVKISDPVWPHDVGENLYSIKDINGVQVIKALIDVAKSNDENFVQYTWRKPGNQEEGLKVSHAKAFEPWQWMIGTGIYLDEVEKLIDKDKKALKNRLTRYVMEFFALTMILFIIGLVGMIIISRIIAKEINVLSNFFQRASKSYVLIDKNAIYLRKFKRMVEYINSMVEEIHKRNDKLEEMNLLLEKKVEQKTEDLNRLLQKQDSFIKHSIHEINTPLAVIITHLDIFKMKHGDNRYLSKIEAGTKMIANIYDDLSYMVKRDRLIYEKESINFKEFLESRISFFEEIVLGNNLKIILKIDEPFICYFNTIELQRLIDNNISNAIKYAHRGTEIIIEVSIMSNQTLLTFKTNSPKIEDTNRIFEAFHQEEELKGGFGLGLEIVSSICRKNGVQIEVESNDEFTLFSYVFLKGNNHENYIT</sequence>
<keyword evidence="12" id="KW-0902">Two-component regulatory system</keyword>
<gene>
    <name evidence="17" type="ORF">HELGO_WM2139</name>
</gene>
<dbReference type="AlphaFoldDB" id="A0A6S6SCY8"/>
<feature type="coiled-coil region" evidence="14">
    <location>
        <begin position="281"/>
        <end position="315"/>
    </location>
</feature>
<name>A0A6S6SCY8_9BACT</name>
<evidence type="ECO:0000256" key="1">
    <source>
        <dbReference type="ARBA" id="ARBA00000085"/>
    </source>
</evidence>
<dbReference type="GO" id="GO:0005524">
    <property type="term" value="F:ATP binding"/>
    <property type="evidence" value="ECO:0007669"/>
    <property type="project" value="UniProtKB-KW"/>
</dbReference>
<dbReference type="InterPro" id="IPR005467">
    <property type="entry name" value="His_kinase_dom"/>
</dbReference>
<keyword evidence="5" id="KW-0597">Phosphoprotein</keyword>
<dbReference type="Gene3D" id="1.10.287.130">
    <property type="match status" value="1"/>
</dbReference>
<keyword evidence="9" id="KW-0418">Kinase</keyword>
<feature type="transmembrane region" description="Helical" evidence="15">
    <location>
        <begin position="213"/>
        <end position="235"/>
    </location>
</feature>
<evidence type="ECO:0000256" key="14">
    <source>
        <dbReference type="SAM" id="Coils"/>
    </source>
</evidence>
<dbReference type="InterPro" id="IPR003661">
    <property type="entry name" value="HisK_dim/P_dom"/>
</dbReference>
<dbReference type="SMART" id="SM01049">
    <property type="entry name" value="Cache_2"/>
    <property type="match status" value="1"/>
</dbReference>
<keyword evidence="8" id="KW-0547">Nucleotide-binding</keyword>
<dbReference type="GO" id="GO:0000155">
    <property type="term" value="F:phosphorelay sensor kinase activity"/>
    <property type="evidence" value="ECO:0007669"/>
    <property type="project" value="InterPro"/>
</dbReference>
<dbReference type="CDD" id="cd00082">
    <property type="entry name" value="HisKA"/>
    <property type="match status" value="1"/>
</dbReference>
<dbReference type="EC" id="2.7.13.3" evidence="3"/>
<evidence type="ECO:0000256" key="7">
    <source>
        <dbReference type="ARBA" id="ARBA00022692"/>
    </source>
</evidence>
<evidence type="ECO:0000256" key="12">
    <source>
        <dbReference type="ARBA" id="ARBA00023012"/>
    </source>
</evidence>
<evidence type="ECO:0000256" key="13">
    <source>
        <dbReference type="ARBA" id="ARBA00023136"/>
    </source>
</evidence>
<evidence type="ECO:0000256" key="8">
    <source>
        <dbReference type="ARBA" id="ARBA00022741"/>
    </source>
</evidence>
<evidence type="ECO:0000256" key="15">
    <source>
        <dbReference type="SAM" id="Phobius"/>
    </source>
</evidence>
<accession>A0A6S6SCY8</accession>
<dbReference type="InterPro" id="IPR036097">
    <property type="entry name" value="HisK_dim/P_sf"/>
</dbReference>
<dbReference type="EMBL" id="CACVAX010000006">
    <property type="protein sequence ID" value="CAA6802529.1"/>
    <property type="molecule type" value="Genomic_DNA"/>
</dbReference>
<evidence type="ECO:0000256" key="9">
    <source>
        <dbReference type="ARBA" id="ARBA00022777"/>
    </source>
</evidence>